<evidence type="ECO:0000313" key="2">
    <source>
        <dbReference type="Proteomes" id="UP001254658"/>
    </source>
</evidence>
<accession>A0AAX4AJD9</accession>
<sequence>MKRKTKIIISVGGALLLLVGLIGTHEYLLVNTKNRVKLTQTELRKSNLQLSQVQTTLEKFKSGGLSNIRGQFPETKFTDTQSIILPIRANYKINNSNVAKWVVKYINELRTINGIDSRVTWSETSPEQTFAHSFATGGNPKFEGKYDLIGYEIDPSADIAGRSESDQETAYQIVMTLYDQSGEPGYQANIKGDYASKANLLYDEPALGIETITGVALAIDHQQDPKYKAAYTTMYTTDKTPDTKPLPDISFHYLDLNTLKTQEEKVKIVQNKVDKDKKIFQKAQANLKQIQRNFL</sequence>
<organism evidence="1 2">
    <name type="scientific">Lactococcus lactis subsp. cremoris</name>
    <name type="common">Streptococcus cremoris</name>
    <dbReference type="NCBI Taxonomy" id="1359"/>
    <lineage>
        <taxon>Bacteria</taxon>
        <taxon>Bacillati</taxon>
        <taxon>Bacillota</taxon>
        <taxon>Bacilli</taxon>
        <taxon>Lactobacillales</taxon>
        <taxon>Streptococcaceae</taxon>
        <taxon>Lactococcus</taxon>
    </lineage>
</organism>
<dbReference type="RefSeq" id="WP_309558748.1">
    <property type="nucleotide sequence ID" value="NZ_CP133787.1"/>
</dbReference>
<dbReference type="Proteomes" id="UP001254658">
    <property type="component" value="Chromosome"/>
</dbReference>
<name>A0AAX4AJD9_LACLC</name>
<protein>
    <submittedName>
        <fullName evidence="1">Uncharacterized protein</fullName>
    </submittedName>
</protein>
<dbReference type="EMBL" id="CP133787">
    <property type="protein sequence ID" value="WMX70220.1"/>
    <property type="molecule type" value="Genomic_DNA"/>
</dbReference>
<reference evidence="1" key="1">
    <citation type="journal article" date="2022" name="Microbiol. Spectr.">
        <title>Optimizing Conditions in the Acid Tolerance Test for Potential Probiotics Using Response Surface Methodology.</title>
        <authorList>
            <person name="Ko H.I."/>
            <person name="Jeong C.H."/>
            <person name="Hong S.W."/>
            <person name="Eun J.B."/>
            <person name="Kim T.W."/>
        </authorList>
    </citation>
    <scope>NUCLEOTIDE SEQUENCE</scope>
    <source>
        <strain evidence="1">KCKM 0438</strain>
    </source>
</reference>
<dbReference type="AlphaFoldDB" id="A0AAX4AJD9"/>
<evidence type="ECO:0000313" key="1">
    <source>
        <dbReference type="EMBL" id="WMX70220.1"/>
    </source>
</evidence>
<reference evidence="1" key="2">
    <citation type="submission" date="2023-09" db="EMBL/GenBank/DDBJ databases">
        <authorList>
            <person name="Kim T.W."/>
        </authorList>
    </citation>
    <scope>NUCLEOTIDE SEQUENCE</scope>
    <source>
        <strain evidence="1">KCKM 0438</strain>
    </source>
</reference>
<proteinExistence type="predicted"/>
<gene>
    <name evidence="1" type="ORF">RF668_09990</name>
</gene>